<dbReference type="EMBL" id="AP018227">
    <property type="protein sequence ID" value="BAY81519.1"/>
    <property type="molecule type" value="Genomic_DNA"/>
</dbReference>
<dbReference type="Proteomes" id="UP000218418">
    <property type="component" value="Chromosome"/>
</dbReference>
<accession>A0A1Z4LK22</accession>
<evidence type="ECO:0000313" key="2">
    <source>
        <dbReference type="Proteomes" id="UP000218418"/>
    </source>
</evidence>
<gene>
    <name evidence="1" type="ORF">NIES267_09960</name>
</gene>
<dbReference type="InterPro" id="IPR014951">
    <property type="entry name" value="DUF1822"/>
</dbReference>
<evidence type="ECO:0000313" key="1">
    <source>
        <dbReference type="EMBL" id="BAY81519.1"/>
    </source>
</evidence>
<dbReference type="Pfam" id="PF08852">
    <property type="entry name" value="DUF1822"/>
    <property type="match status" value="1"/>
</dbReference>
<name>A0A1Z4LK22_9CYAN</name>
<dbReference type="OrthoDB" id="512705at2"/>
<reference evidence="1 2" key="1">
    <citation type="submission" date="2017-06" db="EMBL/GenBank/DDBJ databases">
        <title>Genome sequencing of cyanobaciteial culture collection at National Institute for Environmental Studies (NIES).</title>
        <authorList>
            <person name="Hirose Y."/>
            <person name="Shimura Y."/>
            <person name="Fujisawa T."/>
            <person name="Nakamura Y."/>
            <person name="Kawachi M."/>
        </authorList>
    </citation>
    <scope>NUCLEOTIDE SEQUENCE [LARGE SCALE GENOMIC DNA]</scope>
    <source>
        <strain evidence="1 2">NIES-267</strain>
    </source>
</reference>
<keyword evidence="2" id="KW-1185">Reference proteome</keyword>
<evidence type="ECO:0008006" key="3">
    <source>
        <dbReference type="Google" id="ProtNLM"/>
    </source>
</evidence>
<sequence length="304" mass="34954">MINPNESFGSQIIIPPEAQSIAEKFQHYQENIKKGEQVYRNSLAVYAVNLYLQHLGFETDLEASNSWDYIWQTLMDASDLQIINYGKIECRPVYPDEEFIHIPAEVWFESNYCIAVEIEEIATEAKLLGFIEKPVTEKITRSQLRPLEELQLLLERNIRKIELGHWLEGIFHQDWQPTETVLAYRREKIALGSARSSKKHPPISRTKKIDLGVLLSNKSVALVITIQPEIEDKTNILVQVIPMDRDEYLPLGIGLKVMLESETAEIKAREADNIIQLRFIEPSKSQFTVQISLGDAVFNESFII</sequence>
<proteinExistence type="predicted"/>
<dbReference type="AlphaFoldDB" id="A0A1Z4LK22"/>
<organism evidence="1 2">
    <name type="scientific">Calothrix parasitica NIES-267</name>
    <dbReference type="NCBI Taxonomy" id="1973488"/>
    <lineage>
        <taxon>Bacteria</taxon>
        <taxon>Bacillati</taxon>
        <taxon>Cyanobacteriota</taxon>
        <taxon>Cyanophyceae</taxon>
        <taxon>Nostocales</taxon>
        <taxon>Calotrichaceae</taxon>
        <taxon>Calothrix</taxon>
    </lineage>
</organism>
<protein>
    <recommendedName>
        <fullName evidence="3">DUF1822 domain-containing protein</fullName>
    </recommendedName>
</protein>